<dbReference type="OrthoDB" id="5875526at2759"/>
<dbReference type="SUPFAM" id="SSF56672">
    <property type="entry name" value="DNA/RNA polymerases"/>
    <property type="match status" value="1"/>
</dbReference>
<feature type="region of interest" description="Disordered" evidence="2">
    <location>
        <begin position="1203"/>
        <end position="1222"/>
    </location>
</feature>
<evidence type="ECO:0000259" key="4">
    <source>
        <dbReference type="PROSITE" id="PS50994"/>
    </source>
</evidence>
<proteinExistence type="predicted"/>
<feature type="domain" description="CCHC-type" evidence="3">
    <location>
        <begin position="384"/>
        <end position="399"/>
    </location>
</feature>
<dbReference type="Gene3D" id="1.10.340.70">
    <property type="match status" value="1"/>
</dbReference>
<dbReference type="Gene3D" id="3.30.420.10">
    <property type="entry name" value="Ribonuclease H-like superfamily/Ribonuclease H"/>
    <property type="match status" value="1"/>
</dbReference>
<dbReference type="Gene3D" id="4.10.60.10">
    <property type="entry name" value="Zinc finger, CCHC-type"/>
    <property type="match status" value="1"/>
</dbReference>
<dbReference type="Pfam" id="PF03564">
    <property type="entry name" value="DUF1759"/>
    <property type="match status" value="1"/>
</dbReference>
<dbReference type="Gene3D" id="3.30.70.270">
    <property type="match status" value="1"/>
</dbReference>
<dbReference type="Proteomes" id="UP000054630">
    <property type="component" value="Unassembled WGS sequence"/>
</dbReference>
<keyword evidence="1" id="KW-0479">Metal-binding</keyword>
<dbReference type="InterPro" id="IPR043128">
    <property type="entry name" value="Rev_trsase/Diguanyl_cyclase"/>
</dbReference>
<dbReference type="InterPro" id="IPR040676">
    <property type="entry name" value="DUF5641"/>
</dbReference>
<feature type="region of interest" description="Disordered" evidence="2">
    <location>
        <begin position="1739"/>
        <end position="1764"/>
    </location>
</feature>
<evidence type="ECO:0000256" key="1">
    <source>
        <dbReference type="PROSITE-ProRule" id="PRU00047"/>
    </source>
</evidence>
<dbReference type="InterPro" id="IPR000477">
    <property type="entry name" value="RT_dom"/>
</dbReference>
<evidence type="ECO:0000313" key="5">
    <source>
        <dbReference type="EMBL" id="KRX12809.1"/>
    </source>
</evidence>
<dbReference type="InterPro" id="IPR012337">
    <property type="entry name" value="RNaseH-like_sf"/>
</dbReference>
<feature type="domain" description="Integrase catalytic" evidence="4">
    <location>
        <begin position="1428"/>
        <end position="1616"/>
    </location>
</feature>
<comment type="caution">
    <text evidence="5">The sequence shown here is derived from an EMBL/GenBank/DDBJ whole genome shotgun (WGS) entry which is preliminary data.</text>
</comment>
<dbReference type="EMBL" id="JYDL01000266">
    <property type="protein sequence ID" value="KRX12809.1"/>
    <property type="molecule type" value="Genomic_DNA"/>
</dbReference>
<dbReference type="InterPro" id="IPR036397">
    <property type="entry name" value="RNaseH_sf"/>
</dbReference>
<protein>
    <recommendedName>
        <fullName evidence="7">Integrase catalytic domain-containing protein</fullName>
    </recommendedName>
</protein>
<reference evidence="5 6" key="1">
    <citation type="submission" date="2015-01" db="EMBL/GenBank/DDBJ databases">
        <title>Evolution of Trichinella species and genotypes.</title>
        <authorList>
            <person name="Korhonen P.K."/>
            <person name="Edoardo P."/>
            <person name="Giuseppe L.R."/>
            <person name="Gasser R.B."/>
        </authorList>
    </citation>
    <scope>NUCLEOTIDE SEQUENCE [LARGE SCALE GENOMIC DNA]</scope>
    <source>
        <strain evidence="5">ISS37</strain>
    </source>
</reference>
<keyword evidence="1" id="KW-0862">Zinc</keyword>
<feature type="region of interest" description="Disordered" evidence="2">
    <location>
        <begin position="302"/>
        <end position="334"/>
    </location>
</feature>
<dbReference type="GO" id="GO:0015074">
    <property type="term" value="P:DNA integration"/>
    <property type="evidence" value="ECO:0007669"/>
    <property type="project" value="InterPro"/>
</dbReference>
<organism evidence="5 6">
    <name type="scientific">Trichinella nelsoni</name>
    <dbReference type="NCBI Taxonomy" id="6336"/>
    <lineage>
        <taxon>Eukaryota</taxon>
        <taxon>Metazoa</taxon>
        <taxon>Ecdysozoa</taxon>
        <taxon>Nematoda</taxon>
        <taxon>Enoplea</taxon>
        <taxon>Dorylaimia</taxon>
        <taxon>Trichinellida</taxon>
        <taxon>Trichinellidae</taxon>
        <taxon>Trichinella</taxon>
    </lineage>
</organism>
<name>A0A0V0RE96_9BILA</name>
<sequence length="1764" mass="197683">MASAAKSRSKKLVALKDRLNRLLAELDELCTSSADVFEVEEQVSLIEESFRVADALQTEVELDLEGEERQAAIDDWALCRQIYRVGKARARARMVEARGEGPIGSGSVSPDMPAVRSSNGRLPEITLPKFTGKVLEFPSFWAQFEANVHKRRDLDNATKFTYLLSNTDGTARNAIEGIPLTPENYSQAVDILKKRFGRPRQVIREHLAALWREPACREMTAQGIQSLVDEVTKHLRCLTALDKDPFAGRLPASEVLMPMLLDKFPPALIRAWDTNIGPDAAEEEDNLQKFLEFAQWQAGLLSKSRREETKPSASRPERRTPSSKPLRPERRSVDRIRSTAAALAVVVAKDCPFCSGGHKAEECEKFQQADLSRRRDMARTKEVCFRCLETGHMAKGCREGRPCGVDGCRQLHHKLLHPSPTTESPRSPRSDRAHQGLLAARGAPGGSLQTVRARAYGPDGNHVLVNCLFDTGAEASFIRKDVAEVLGLTGPHERCRFTTLGGRVGPERKWRRVEFWLGAVGSSGRTEASTRVQALAIPRVCGKVQSVLTGPSDGTPTEPEMGQRHGTPLLIDVLIGIDYYYEFVTGRIRRTTSGTVAVETRLGWLVCGRTDPRQSSEAQVLLTKGEGPDDDILRRFWEIESLGIAPAEDTAKDEPAEMMMKLEEDLRMDDGRYSVSLPWLPGGPDLPNNYSQARRRLLALERRLGTHEGDRVRYASVIKQYLDEGWAESAPAKSPPKRTWYLPHHAVYQGVGDQRKCRVVFDGAAQYNGTTLNSQLEAGPNLQIDLLRAILSFRRLRVGLQVDIEKMYLQIRVRPEDRDACRFLWRDEEQKIRKYRLTRVCFGLTCSPFLAMGTVRSHVRRHQASAPRAAGEVLTNMYMDDLATSCDSVADAQGLADQLGSLLASGGFRLHKWASNEPDALRELPAEKIVVGEGGRPWKTLGIYWQRDDDHLTFAAPEGTRLTAGDTKRRMLSTASGIFDPIGCLAPFLVRAKILFQSLWETGADWDEPLPEEVNRLWIDWKRELDDLPLVRFPRALVSVPLNQAKRIELHAFCDASERAYGAVVYLRVETASGSTRVNLVAAKTRVSPVKRLSLPRLELMGALTAARLIRFAQEASQLGVRSLFCWSDSEVTLAWVRSASSRWKPFVRNRVEEIQRLVEPTCWRHCPGKDNPADLLSRGSSLKGLARNNRWWQGPRWLSGPAEGWPRKRGPSDPNSLPPLEEARASQAALLVSVVTHAQDDVLHPGRYGDIEKLFRITALCLRFAKNCTSAAGERRGGPLTAQELDAAEQIWVRIAQGQGFRKEIDELRANRDVAARSPLRPLSPFLDEAGTLRVGGRLEKSHLPITEKHPAILPSENEITRGLILRCHLRQLHAGVTQTLATLRQRYWVLQGRSRVRHIIRGCLQCRWATARPTQPRMAALPEIRTTPAPAFAHVGMDFAGPLFVKATRKTASPRYVCLMTCMVSRAVHLELVPEMSTVGVMQALRRFMARRGRPATIQTDNFRSFRSAASELRRLWGGIDVDQVQSELAGQRIQWIFNPPRAPWMGGYWERLIRSVKESLRKVLGQALLDDEELRTILCEVEACLNARPLTLVEERPEGPVPLSPFQLLTGRAYMDFPEVGDPESDWRPPGERSKRWESRWRYRQQLIAKWWRLWRSGYLSTLLPRRKWTGDTEGPKLNDLVLILEDNVPRGRCPLGVVVELFRGGDGVARAARLRTSTAEMTRPVAKLVVLEPARVSDGRTSSPSGGEDVPYGTSPTPSA</sequence>
<dbReference type="SUPFAM" id="SSF53098">
    <property type="entry name" value="Ribonuclease H-like"/>
    <property type="match status" value="1"/>
</dbReference>
<dbReference type="InterPro" id="IPR001878">
    <property type="entry name" value="Znf_CCHC"/>
</dbReference>
<dbReference type="InterPro" id="IPR041588">
    <property type="entry name" value="Integrase_H2C2"/>
</dbReference>
<evidence type="ECO:0008006" key="7">
    <source>
        <dbReference type="Google" id="ProtNLM"/>
    </source>
</evidence>
<evidence type="ECO:0000259" key="3">
    <source>
        <dbReference type="PROSITE" id="PS50158"/>
    </source>
</evidence>
<dbReference type="Gene3D" id="3.10.10.10">
    <property type="entry name" value="HIV Type 1 Reverse Transcriptase, subunit A, domain 1"/>
    <property type="match status" value="1"/>
</dbReference>
<keyword evidence="1" id="KW-0863">Zinc-finger</keyword>
<keyword evidence="6" id="KW-1185">Reference proteome</keyword>
<dbReference type="GO" id="GO:0003676">
    <property type="term" value="F:nucleic acid binding"/>
    <property type="evidence" value="ECO:0007669"/>
    <property type="project" value="InterPro"/>
</dbReference>
<accession>A0A0V0RE96</accession>
<dbReference type="InterPro" id="IPR001584">
    <property type="entry name" value="Integrase_cat-core"/>
</dbReference>
<dbReference type="PROSITE" id="PS50158">
    <property type="entry name" value="ZF_CCHC"/>
    <property type="match status" value="1"/>
</dbReference>
<dbReference type="Pfam" id="PF18701">
    <property type="entry name" value="DUF5641"/>
    <property type="match status" value="1"/>
</dbReference>
<dbReference type="PANTHER" id="PTHR47331:SF5">
    <property type="entry name" value="RIBONUCLEASE H"/>
    <property type="match status" value="1"/>
</dbReference>
<dbReference type="PROSITE" id="PS50994">
    <property type="entry name" value="INTEGRASE"/>
    <property type="match status" value="1"/>
</dbReference>
<dbReference type="InterPro" id="IPR005312">
    <property type="entry name" value="DUF1759"/>
</dbReference>
<dbReference type="GO" id="GO:0008270">
    <property type="term" value="F:zinc ion binding"/>
    <property type="evidence" value="ECO:0007669"/>
    <property type="project" value="UniProtKB-KW"/>
</dbReference>
<gene>
    <name evidence="5" type="ORF">T07_3787</name>
</gene>
<feature type="compositionally biased region" description="Basic and acidic residues" evidence="2">
    <location>
        <begin position="304"/>
        <end position="334"/>
    </location>
</feature>
<dbReference type="Pfam" id="PF00078">
    <property type="entry name" value="RVT_1"/>
    <property type="match status" value="1"/>
</dbReference>
<dbReference type="Pfam" id="PF17921">
    <property type="entry name" value="Integrase_H2C2"/>
    <property type="match status" value="1"/>
</dbReference>
<dbReference type="STRING" id="6336.A0A0V0RE96"/>
<dbReference type="GO" id="GO:0042575">
    <property type="term" value="C:DNA polymerase complex"/>
    <property type="evidence" value="ECO:0007669"/>
    <property type="project" value="UniProtKB-ARBA"/>
</dbReference>
<dbReference type="PANTHER" id="PTHR47331">
    <property type="entry name" value="PHD-TYPE DOMAIN-CONTAINING PROTEIN"/>
    <property type="match status" value="1"/>
</dbReference>
<evidence type="ECO:0000256" key="2">
    <source>
        <dbReference type="SAM" id="MobiDB-lite"/>
    </source>
</evidence>
<dbReference type="InterPro" id="IPR043502">
    <property type="entry name" value="DNA/RNA_pol_sf"/>
</dbReference>
<dbReference type="InterPro" id="IPR008042">
    <property type="entry name" value="Retrotrans_Pao"/>
</dbReference>
<dbReference type="Pfam" id="PF05380">
    <property type="entry name" value="Peptidase_A17"/>
    <property type="match status" value="1"/>
</dbReference>
<evidence type="ECO:0000313" key="6">
    <source>
        <dbReference type="Proteomes" id="UP000054630"/>
    </source>
</evidence>
<dbReference type="SMART" id="SM00343">
    <property type="entry name" value="ZnF_C2HC"/>
    <property type="match status" value="1"/>
</dbReference>